<keyword evidence="2" id="KW-1185">Reference proteome</keyword>
<organism evidence="1 2">
    <name type="scientific">Desulfocucumis palustris</name>
    <dbReference type="NCBI Taxonomy" id="1898651"/>
    <lineage>
        <taxon>Bacteria</taxon>
        <taxon>Bacillati</taxon>
        <taxon>Bacillota</taxon>
        <taxon>Clostridia</taxon>
        <taxon>Eubacteriales</taxon>
        <taxon>Desulfocucumaceae</taxon>
        <taxon>Desulfocucumis</taxon>
    </lineage>
</organism>
<gene>
    <name evidence="1" type="ORF">DCCM_0040</name>
</gene>
<dbReference type="Proteomes" id="UP000239549">
    <property type="component" value="Unassembled WGS sequence"/>
</dbReference>
<accession>A0A2L2XCA6</accession>
<reference evidence="2" key="1">
    <citation type="submission" date="2018-02" db="EMBL/GenBank/DDBJ databases">
        <title>Genome sequence of Desulfocucumis palustris strain NAW-5.</title>
        <authorList>
            <person name="Watanabe M."/>
            <person name="Kojima H."/>
            <person name="Fukui M."/>
        </authorList>
    </citation>
    <scope>NUCLEOTIDE SEQUENCE [LARGE SCALE GENOMIC DNA]</scope>
    <source>
        <strain evidence="2">NAW-5</strain>
    </source>
</reference>
<name>A0A2L2XCA6_9FIRM</name>
<sequence length="39" mass="4782">MKKWLFSRWRGWRPIKRLINKIASGCCPYYVYHPAGWIV</sequence>
<dbReference type="AlphaFoldDB" id="A0A2L2XCA6"/>
<proteinExistence type="predicted"/>
<comment type="caution">
    <text evidence="1">The sequence shown here is derived from an EMBL/GenBank/DDBJ whole genome shotgun (WGS) entry which is preliminary data.</text>
</comment>
<evidence type="ECO:0000313" key="1">
    <source>
        <dbReference type="EMBL" id="GBF31856.1"/>
    </source>
</evidence>
<dbReference type="EMBL" id="BFAV01000003">
    <property type="protein sequence ID" value="GBF31856.1"/>
    <property type="molecule type" value="Genomic_DNA"/>
</dbReference>
<evidence type="ECO:0000313" key="2">
    <source>
        <dbReference type="Proteomes" id="UP000239549"/>
    </source>
</evidence>
<protein>
    <submittedName>
        <fullName evidence="1">Uncharacterized protein</fullName>
    </submittedName>
</protein>